<evidence type="ECO:0000313" key="4">
    <source>
        <dbReference type="EMBL" id="ADH85840.1"/>
    </source>
</evidence>
<gene>
    <name evidence="4" type="ordered locus">DaAHT2_1142</name>
</gene>
<evidence type="ECO:0000259" key="3">
    <source>
        <dbReference type="PROSITE" id="PS50893"/>
    </source>
</evidence>
<dbReference type="SUPFAM" id="SSF52540">
    <property type="entry name" value="P-loop containing nucleoside triphosphate hydrolases"/>
    <property type="match status" value="1"/>
</dbReference>
<feature type="domain" description="ABC transporter" evidence="3">
    <location>
        <begin position="22"/>
        <end position="254"/>
    </location>
</feature>
<dbReference type="GO" id="GO:0005524">
    <property type="term" value="F:ATP binding"/>
    <property type="evidence" value="ECO:0007669"/>
    <property type="project" value="UniProtKB-KW"/>
</dbReference>
<dbReference type="RefSeq" id="WP_013163369.1">
    <property type="nucleotide sequence ID" value="NC_014216.1"/>
</dbReference>
<dbReference type="InterPro" id="IPR003593">
    <property type="entry name" value="AAA+_ATPase"/>
</dbReference>
<evidence type="ECO:0000313" key="5">
    <source>
        <dbReference type="Proteomes" id="UP000001508"/>
    </source>
</evidence>
<dbReference type="SMART" id="SM00382">
    <property type="entry name" value="AAA"/>
    <property type="match status" value="1"/>
</dbReference>
<reference evidence="5" key="1">
    <citation type="submission" date="2010-02" db="EMBL/GenBank/DDBJ databases">
        <title>Complete sequence of Desulfurivibrio alkaliphilus AHT2.</title>
        <authorList>
            <consortium name="US DOE Joint Genome Institute"/>
            <person name="Pitluck S."/>
            <person name="Chertkov O."/>
            <person name="Detter J.C."/>
            <person name="Han C."/>
            <person name="Tapia R."/>
            <person name="Larimer F."/>
            <person name="Land M."/>
            <person name="Hauser L."/>
            <person name="Kyrpides N."/>
            <person name="Mikhailova N."/>
            <person name="Sorokin D.Y."/>
            <person name="Muyzer G."/>
            <person name="Woyke T."/>
        </authorList>
    </citation>
    <scope>NUCLEOTIDE SEQUENCE [LARGE SCALE GENOMIC DNA]</scope>
    <source>
        <strain evidence="5">DSM 19089 / UNIQEM U267 / AHT2</strain>
    </source>
</reference>
<accession>D6Z2R5</accession>
<proteinExistence type="predicted"/>
<dbReference type="AlphaFoldDB" id="D6Z2R5"/>
<dbReference type="HOGENOM" id="CLU_000604_1_2_7"/>
<dbReference type="PANTHER" id="PTHR43582">
    <property type="entry name" value="LINEARMYCIN RESISTANCE ATP-BINDING PROTEIN LNRL"/>
    <property type="match status" value="1"/>
</dbReference>
<dbReference type="FunCoup" id="D6Z2R5">
    <property type="interactions" value="249"/>
</dbReference>
<dbReference type="STRING" id="589865.DaAHT2_1142"/>
<dbReference type="PROSITE" id="PS50893">
    <property type="entry name" value="ABC_TRANSPORTER_2"/>
    <property type="match status" value="1"/>
</dbReference>
<dbReference type="InterPro" id="IPR027417">
    <property type="entry name" value="P-loop_NTPase"/>
</dbReference>
<dbReference type="InterPro" id="IPR003439">
    <property type="entry name" value="ABC_transporter-like_ATP-bd"/>
</dbReference>
<dbReference type="PROSITE" id="PS00211">
    <property type="entry name" value="ABC_TRANSPORTER_1"/>
    <property type="match status" value="1"/>
</dbReference>
<organism evidence="4 5">
    <name type="scientific">Desulfurivibrio alkaliphilus (strain DSM 19089 / UNIQEM U267 / AHT2)</name>
    <dbReference type="NCBI Taxonomy" id="589865"/>
    <lineage>
        <taxon>Bacteria</taxon>
        <taxon>Pseudomonadati</taxon>
        <taxon>Thermodesulfobacteriota</taxon>
        <taxon>Desulfobulbia</taxon>
        <taxon>Desulfobulbales</taxon>
        <taxon>Desulfobulbaceae</taxon>
        <taxon>Desulfurivibrio</taxon>
    </lineage>
</organism>
<dbReference type="eggNOG" id="COG1131">
    <property type="taxonomic scope" value="Bacteria"/>
</dbReference>
<dbReference type="Proteomes" id="UP000001508">
    <property type="component" value="Chromosome"/>
</dbReference>
<dbReference type="PANTHER" id="PTHR43582:SF2">
    <property type="entry name" value="LINEARMYCIN RESISTANCE ATP-BINDING PROTEIN LNRL"/>
    <property type="match status" value="1"/>
</dbReference>
<dbReference type="GO" id="GO:0016887">
    <property type="term" value="F:ATP hydrolysis activity"/>
    <property type="evidence" value="ECO:0007669"/>
    <property type="project" value="InterPro"/>
</dbReference>
<dbReference type="Gene3D" id="3.40.50.300">
    <property type="entry name" value="P-loop containing nucleotide triphosphate hydrolases"/>
    <property type="match status" value="1"/>
</dbReference>
<sequence length="264" mass="28028">MSRGQGEQTPRAVAAAAAPFAIELAGLRKTYPGQRRPAVDQLTLSIPRGGIFGLLGPNGAGKSTTLALLCGLARPDGGAISFSGWEGGPASPSAKQRLGFVPQDLALYDRLSGRENLLFFGRLYGLRGQRLQQRVAHGLRLAGLETRAGQRVATYSGGMKRRLNLAVGLLHEPQILCLDEPTVGIDAQSRQSIHEQLAALAGQGVTIVYATHYLEEAEQLCRQVAIIDEGRVVVCGSPAELLQSGGFAGLGELFFSLTGKELRD</sequence>
<protein>
    <submittedName>
        <fullName evidence="4">ABC transporter related protein</fullName>
    </submittedName>
</protein>
<keyword evidence="2" id="KW-0067">ATP-binding</keyword>
<evidence type="ECO:0000256" key="1">
    <source>
        <dbReference type="ARBA" id="ARBA00022741"/>
    </source>
</evidence>
<dbReference type="KEGG" id="dak:DaAHT2_1142"/>
<dbReference type="Pfam" id="PF00005">
    <property type="entry name" value="ABC_tran"/>
    <property type="match status" value="1"/>
</dbReference>
<dbReference type="InParanoid" id="D6Z2R5"/>
<keyword evidence="5" id="KW-1185">Reference proteome</keyword>
<dbReference type="InterPro" id="IPR017871">
    <property type="entry name" value="ABC_transporter-like_CS"/>
</dbReference>
<name>D6Z2R5_DESAT</name>
<keyword evidence="1" id="KW-0547">Nucleotide-binding</keyword>
<dbReference type="OrthoDB" id="9805130at2"/>
<dbReference type="EMBL" id="CP001940">
    <property type="protein sequence ID" value="ADH85840.1"/>
    <property type="molecule type" value="Genomic_DNA"/>
</dbReference>
<evidence type="ECO:0000256" key="2">
    <source>
        <dbReference type="ARBA" id="ARBA00022840"/>
    </source>
</evidence>